<protein>
    <submittedName>
        <fullName evidence="1">Uncharacterized protein</fullName>
    </submittedName>
</protein>
<sequence>MKFTALDKRIWIKGLTLECPLGQAIDECPLNALRHLPVVQLNDTINGLTDMQVNAIVNIHHHCYHDRIKELKHAN</sequence>
<proteinExistence type="predicted"/>
<organism evidence="1 2">
    <name type="scientific">Pontiella desulfatans</name>
    <dbReference type="NCBI Taxonomy" id="2750659"/>
    <lineage>
        <taxon>Bacteria</taxon>
        <taxon>Pseudomonadati</taxon>
        <taxon>Kiritimatiellota</taxon>
        <taxon>Kiritimatiellia</taxon>
        <taxon>Kiritimatiellales</taxon>
        <taxon>Pontiellaceae</taxon>
        <taxon>Pontiella</taxon>
    </lineage>
</organism>
<accession>A0A6C2UDN7</accession>
<evidence type="ECO:0000313" key="1">
    <source>
        <dbReference type="EMBL" id="VGO17531.1"/>
    </source>
</evidence>
<name>A0A6C2UDN7_PONDE</name>
<dbReference type="Proteomes" id="UP000366872">
    <property type="component" value="Unassembled WGS sequence"/>
</dbReference>
<dbReference type="EMBL" id="CAAHFG010000004">
    <property type="protein sequence ID" value="VGO17531.1"/>
    <property type="molecule type" value="Genomic_DNA"/>
</dbReference>
<dbReference type="RefSeq" id="WP_136082994.1">
    <property type="nucleotide sequence ID" value="NZ_CAAHFG010000004.1"/>
</dbReference>
<keyword evidence="2" id="KW-1185">Reference proteome</keyword>
<evidence type="ECO:0000313" key="2">
    <source>
        <dbReference type="Proteomes" id="UP000366872"/>
    </source>
</evidence>
<dbReference type="AlphaFoldDB" id="A0A6C2UDN7"/>
<reference evidence="1 2" key="1">
    <citation type="submission" date="2019-04" db="EMBL/GenBank/DDBJ databases">
        <authorList>
            <person name="Van Vliet M D."/>
        </authorList>
    </citation>
    <scope>NUCLEOTIDE SEQUENCE [LARGE SCALE GENOMIC DNA]</scope>
    <source>
        <strain evidence="1 2">F1</strain>
    </source>
</reference>
<gene>
    <name evidence="1" type="ORF">PDESU_06128</name>
</gene>